<organism evidence="5 6">
    <name type="scientific">Edaphochlamys debaryana</name>
    <dbReference type="NCBI Taxonomy" id="47281"/>
    <lineage>
        <taxon>Eukaryota</taxon>
        <taxon>Viridiplantae</taxon>
        <taxon>Chlorophyta</taxon>
        <taxon>core chlorophytes</taxon>
        <taxon>Chlorophyceae</taxon>
        <taxon>CS clade</taxon>
        <taxon>Chlamydomonadales</taxon>
        <taxon>Chlamydomonadales incertae sedis</taxon>
        <taxon>Edaphochlamys</taxon>
    </lineage>
</organism>
<protein>
    <recommendedName>
        <fullName evidence="7">Guanine nucleotide-binding protein subunit beta-like protein</fullName>
    </recommendedName>
</protein>
<name>A0A836BVA7_9CHLO</name>
<evidence type="ECO:0000256" key="2">
    <source>
        <dbReference type="ARBA" id="ARBA00022737"/>
    </source>
</evidence>
<evidence type="ECO:0008006" key="7">
    <source>
        <dbReference type="Google" id="ProtNLM"/>
    </source>
</evidence>
<dbReference type="PANTHER" id="PTHR44019:SF8">
    <property type="entry name" value="POC1 CENTRIOLAR PROTEIN HOMOLOG"/>
    <property type="match status" value="1"/>
</dbReference>
<dbReference type="CDD" id="cd00200">
    <property type="entry name" value="WD40"/>
    <property type="match status" value="2"/>
</dbReference>
<dbReference type="InterPro" id="IPR019775">
    <property type="entry name" value="WD40_repeat_CS"/>
</dbReference>
<keyword evidence="1 3" id="KW-0853">WD repeat</keyword>
<feature type="region of interest" description="Disordered" evidence="4">
    <location>
        <begin position="1"/>
        <end position="161"/>
    </location>
</feature>
<dbReference type="SUPFAM" id="SSF50978">
    <property type="entry name" value="WD40 repeat-like"/>
    <property type="match status" value="3"/>
</dbReference>
<dbReference type="SMART" id="SM00320">
    <property type="entry name" value="WD40"/>
    <property type="match status" value="15"/>
</dbReference>
<feature type="region of interest" description="Disordered" evidence="4">
    <location>
        <begin position="906"/>
        <end position="1012"/>
    </location>
</feature>
<dbReference type="InterPro" id="IPR036322">
    <property type="entry name" value="WD40_repeat_dom_sf"/>
</dbReference>
<dbReference type="Pfam" id="PF00400">
    <property type="entry name" value="WD40"/>
    <property type="match status" value="13"/>
</dbReference>
<evidence type="ECO:0000313" key="6">
    <source>
        <dbReference type="Proteomes" id="UP000612055"/>
    </source>
</evidence>
<reference evidence="5" key="1">
    <citation type="journal article" date="2020" name="bioRxiv">
        <title>Comparative genomics of Chlamydomonas.</title>
        <authorList>
            <person name="Craig R.J."/>
            <person name="Hasan A.R."/>
            <person name="Ness R.W."/>
            <person name="Keightley P.D."/>
        </authorList>
    </citation>
    <scope>NUCLEOTIDE SEQUENCE</scope>
    <source>
        <strain evidence="5">CCAP 11/70</strain>
    </source>
</reference>
<feature type="repeat" description="WD" evidence="3">
    <location>
        <begin position="500"/>
        <end position="541"/>
    </location>
</feature>
<feature type="compositionally biased region" description="Polar residues" evidence="4">
    <location>
        <begin position="976"/>
        <end position="989"/>
    </location>
</feature>
<feature type="compositionally biased region" description="Polar residues" evidence="4">
    <location>
        <begin position="906"/>
        <end position="919"/>
    </location>
</feature>
<feature type="repeat" description="WD" evidence="3">
    <location>
        <begin position="542"/>
        <end position="583"/>
    </location>
</feature>
<evidence type="ECO:0000313" key="5">
    <source>
        <dbReference type="EMBL" id="KAG2488814.1"/>
    </source>
</evidence>
<dbReference type="OrthoDB" id="538223at2759"/>
<dbReference type="PROSITE" id="PS50082">
    <property type="entry name" value="WD_REPEATS_2"/>
    <property type="match status" value="14"/>
</dbReference>
<feature type="repeat" description="WD" evidence="3">
    <location>
        <begin position="1118"/>
        <end position="1159"/>
    </location>
</feature>
<dbReference type="InterPro" id="IPR050505">
    <property type="entry name" value="WDR55/POC1"/>
</dbReference>
<feature type="repeat" description="WD" evidence="3">
    <location>
        <begin position="633"/>
        <end position="674"/>
    </location>
</feature>
<dbReference type="Gene3D" id="1.25.40.370">
    <property type="match status" value="1"/>
</dbReference>
<dbReference type="PROSITE" id="PS00678">
    <property type="entry name" value="WD_REPEATS_1"/>
    <property type="match status" value="4"/>
</dbReference>
<feature type="repeat" description="WD" evidence="3">
    <location>
        <begin position="759"/>
        <end position="800"/>
    </location>
</feature>
<keyword evidence="6" id="KW-1185">Reference proteome</keyword>
<accession>A0A836BVA7</accession>
<feature type="repeat" description="WD" evidence="3">
    <location>
        <begin position="590"/>
        <end position="631"/>
    </location>
</feature>
<feature type="compositionally biased region" description="Polar residues" evidence="4">
    <location>
        <begin position="113"/>
        <end position="127"/>
    </location>
</feature>
<feature type="compositionally biased region" description="Pro residues" evidence="4">
    <location>
        <begin position="996"/>
        <end position="1009"/>
    </location>
</feature>
<dbReference type="PROSITE" id="PS50294">
    <property type="entry name" value="WD_REPEATS_REGION"/>
    <property type="match status" value="8"/>
</dbReference>
<feature type="repeat" description="WD" evidence="3">
    <location>
        <begin position="459"/>
        <end position="500"/>
    </location>
</feature>
<dbReference type="Proteomes" id="UP000612055">
    <property type="component" value="Unassembled WGS sequence"/>
</dbReference>
<gene>
    <name evidence="5" type="ORF">HYH03_012613</name>
</gene>
<dbReference type="PANTHER" id="PTHR44019">
    <property type="entry name" value="WD REPEAT-CONTAINING PROTEIN 55"/>
    <property type="match status" value="1"/>
</dbReference>
<feature type="repeat" description="WD" evidence="3">
    <location>
        <begin position="1160"/>
        <end position="1201"/>
    </location>
</feature>
<evidence type="ECO:0000256" key="1">
    <source>
        <dbReference type="ARBA" id="ARBA00022574"/>
    </source>
</evidence>
<dbReference type="InterPro" id="IPR015943">
    <property type="entry name" value="WD40/YVTN_repeat-like_dom_sf"/>
</dbReference>
<dbReference type="InterPro" id="IPR001680">
    <property type="entry name" value="WD40_rpt"/>
</dbReference>
<evidence type="ECO:0000256" key="3">
    <source>
        <dbReference type="PROSITE-ProRule" id="PRU00221"/>
    </source>
</evidence>
<feature type="region of interest" description="Disordered" evidence="4">
    <location>
        <begin position="184"/>
        <end position="203"/>
    </location>
</feature>
<sequence length="1325" mass="137669">MGCTHSAQGGLGTKPDTGSGGGAVEESGIHASFKNHGASPKKGVRDSVQDLSKSSDDSKGDKDGATNGKGGATGSSGPSPSASRNHLPPGADAHPPVSPRGAARNSGGPAPHGSQTGLAEPYSNRSSFAAEGIPAHLGNNPRASGSHLRPPEASGPAVPPAVEVARSSHQARMSSIHAADMMGVGGDKQPQNARPQPAADTLPGYEPPAPVAAVYPLMGALPADTPVPVEVLAKLWKSESTDEALEHCRALAAAGILRLATLEDGSRWALPAPPHLGHALACWPGAVALAHGQLLDGYTRGGAVALEALRDDGYIVQALSHHLVGCGRLDALRRLLMNPVWLEAKLHAYGVGAVVRDFRRYLSEVEADAPSTLDVKLLLQAFQLSLGAAMEHPQARMMREQMLARLMAVAATGRLKDWFDEQTAKCAAESMLAASSRLLHLMPRSPSLAQAGGVQRMTLRGHSAPVRRVAIAPNCCDVVTISDDGSAQAWDMNIGDCVMQVARDAPLTAVGVTPDSASVVVAAADGTAAVWSLATGQVTHTLAGHTARVNALAIDKQGIRCVTAADDGTGRVWSLADGSCEAVLRGHGSATGMVGAVLDVAICADGTLAVTASDDFSGRVWDLDEDGEQLRVLEGHGGWVVSCAFVGTTHRVVTASHDGTARIWEAAKGRCILVLSGHEGRLNRVTVDWGGSFAVTCSDDKTARVWDCETGECKLVLEGHTAHVTDGAVTRDGTKAITVSGDGSCCIWDMASGRREAHLEGHTGEVCCVALTQRGRFAVTAGEDGTARVWDLAAVREESAPPPTHGGNKVTALHSLPDGQLVVSAGEDGRVFLWDPPEGICLKRMDAHAVGVRYMAVSADGAYVLTGSGDRQICRWNWGDFNAVANAVARRRSIERRDMVLHTLSTANQSGHTNPSPHASTAGHAHDHDSEASALHASLGVGGGGTPGASKLRNVTTRPSHDEDPMALLEGLNVPGSGSNAESGTATAQSSAPVVPAGPVPSPEPPRVPPGAIHSPLVSTSRAGTPPAAVQPHLAHVLGHHGMISHVKSMLEMCASVASDPLRASMPAQQGSRVKAMAFDAHCRMAAVLLFDSTVSVWDVESGKCTAQLIKRGERDASRTHSGGVNGVLLSRDASMAVTYAKDNTARVWDVATASTRFVVEGHTDGLVAAAMTKDESLLATAAYDRTVRVTRLSSGTAVAVLDHPQPPCMVSFSPDGHRMAVGLEDHSVVVWDLVGRGCLPPLDEHKAALVVMVWSPDSKFLLTGSSDCTARLWRGSDGRQQAFFMADAAITAATFAGNPATDIVVVGDAAGGVHFLDFAEELQG</sequence>
<dbReference type="Gene3D" id="2.130.10.10">
    <property type="entry name" value="YVTN repeat-like/Quinoprotein amine dehydrogenase"/>
    <property type="match status" value="6"/>
</dbReference>
<feature type="repeat" description="WD" evidence="3">
    <location>
        <begin position="717"/>
        <end position="758"/>
    </location>
</feature>
<comment type="caution">
    <text evidence="5">The sequence shown here is derived from an EMBL/GenBank/DDBJ whole genome shotgun (WGS) entry which is preliminary data.</text>
</comment>
<feature type="repeat" description="WD" evidence="3">
    <location>
        <begin position="810"/>
        <end position="835"/>
    </location>
</feature>
<feature type="compositionally biased region" description="Basic and acidic residues" evidence="4">
    <location>
        <begin position="43"/>
        <end position="64"/>
    </location>
</feature>
<feature type="repeat" description="WD" evidence="3">
    <location>
        <begin position="675"/>
        <end position="716"/>
    </location>
</feature>
<keyword evidence="2" id="KW-0677">Repeat</keyword>
<evidence type="ECO:0000256" key="4">
    <source>
        <dbReference type="SAM" id="MobiDB-lite"/>
    </source>
</evidence>
<proteinExistence type="predicted"/>
<dbReference type="EMBL" id="JAEHOE010000079">
    <property type="protein sequence ID" value="KAG2488814.1"/>
    <property type="molecule type" value="Genomic_DNA"/>
</dbReference>
<feature type="repeat" description="WD" evidence="3">
    <location>
        <begin position="1201"/>
        <end position="1234"/>
    </location>
</feature>
<feature type="repeat" description="WD" evidence="3">
    <location>
        <begin position="1243"/>
        <end position="1274"/>
    </location>
</feature>
<feature type="repeat" description="WD" evidence="3">
    <location>
        <begin position="845"/>
        <end position="877"/>
    </location>
</feature>